<dbReference type="InterPro" id="IPR000184">
    <property type="entry name" value="Bac_surfAg_D15"/>
</dbReference>
<evidence type="ECO:0000256" key="2">
    <source>
        <dbReference type="ARBA" id="ARBA00022452"/>
    </source>
</evidence>
<dbReference type="InterPro" id="IPR039910">
    <property type="entry name" value="D15-like"/>
</dbReference>
<evidence type="ECO:0000313" key="8">
    <source>
        <dbReference type="Proteomes" id="UP001242010"/>
    </source>
</evidence>
<sequence>MSSPVTSIRIEGGDEDDRRFARAALGLQPGQVVDPAAFQRALAAVRLADRYRAVEGSLGAGGEVLLRLDPLVPVAEWRWEGDPLPADLRKTLPADLRKGQRLGAQRLEALERDSEQRLREAGYRRAKVSTVVEAGGRKLRLILSLGAPRVIQEVRLEGDPTPYAREALLKIAGIVPGRTHWTPAVQREAQRRLRQRLVKDKRLEGSVRLLPVENEDGVMILEIKPGPKVALKAKGLSLLGPLWGGRPRLSEFVPMARAERYSPSLLDEGAGRITGYYRDQGHPEAQVTYVREVTAGTPERPEAVVITYTVVPGPRKVLGRVTFEGNRELSDDELQAAVRLPKRFLLLPPHAKTEAMKALEDRLTAHYLQRGFPEVRVRRRVEVGKDGSVDVRLIIREGQRRFLDALVLELPADPAFPRDQLAKSLLLALSDQPVPVRGTTDYRSDRRHLQGFEGHLEGTAGGARLTFKPALPLVRNDLALVVSDLRRRLASAGAANPQVRLAFEDDETQPVVRVQVPAQPLDRVRRLVVQGADRTRAEAVLRETELAPGSPLDPARLDQGQIQLGGLGAFQRVDLLTLKDLPDQEQEPWQRGDLAVRLQERSPWVFSESFGYDKTQGYHFGLNAQRLNVGGMGRTLDAGLRAGDQTLDSPFLRRAFPTGEIKRSVDSYSLGYTDPWFLPGSLDALLAPKTRFRVEGAYIEEARAAFFARRRRFTPSLEWKISPVQVVQLGYRFERVEVAANTDSDGHPLYRKEDLVLIARTPDRSIISAPYLQVAVDRRDRPYDPTQGTFFLGKLELANQAFGTSTNSSFVKLDLRHQWNWPVGFHAENGVVMASARLGLARPTAQSAKDLPLSERFFGGGSFTVRGVEPDMLGDIQRTDSLGHELAQPIPLGGQALVVMNLEYRFPLFGMQSVWAEVFVDSGQVYRSLATETDPTDPQKSIRPSFPALRTTLGAGLILKLGFPLKLEYAADWKRILGRPRTQNERDTQLKSLLISAGFQF</sequence>
<organism evidence="7 8">
    <name type="scientific">Geothrix oryzae</name>
    <dbReference type="NCBI Taxonomy" id="2927975"/>
    <lineage>
        <taxon>Bacteria</taxon>
        <taxon>Pseudomonadati</taxon>
        <taxon>Acidobacteriota</taxon>
        <taxon>Holophagae</taxon>
        <taxon>Holophagales</taxon>
        <taxon>Holophagaceae</taxon>
        <taxon>Geothrix</taxon>
    </lineage>
</organism>
<evidence type="ECO:0000259" key="6">
    <source>
        <dbReference type="Pfam" id="PF07244"/>
    </source>
</evidence>
<accession>A0ABN6V1W1</accession>
<feature type="domain" description="POTRA" evidence="6">
    <location>
        <begin position="319"/>
        <end position="398"/>
    </location>
</feature>
<proteinExistence type="predicted"/>
<dbReference type="InterPro" id="IPR010827">
    <property type="entry name" value="BamA/TamA_POTRA"/>
</dbReference>
<keyword evidence="4" id="KW-0472">Membrane</keyword>
<evidence type="ECO:0000256" key="4">
    <source>
        <dbReference type="ARBA" id="ARBA00023136"/>
    </source>
</evidence>
<comment type="subcellular location">
    <subcellularLocation>
        <location evidence="1">Membrane</location>
    </subcellularLocation>
</comment>
<gene>
    <name evidence="7" type="ORF">GETHOR_06410</name>
</gene>
<evidence type="ECO:0000259" key="5">
    <source>
        <dbReference type="Pfam" id="PF01103"/>
    </source>
</evidence>
<feature type="domain" description="Bacterial surface antigen (D15)" evidence="5">
    <location>
        <begin position="666"/>
        <end position="975"/>
    </location>
</feature>
<dbReference type="Pfam" id="PF01103">
    <property type="entry name" value="Omp85"/>
    <property type="match status" value="1"/>
</dbReference>
<keyword evidence="8" id="KW-1185">Reference proteome</keyword>
<dbReference type="Proteomes" id="UP001242010">
    <property type="component" value="Chromosome"/>
</dbReference>
<dbReference type="Pfam" id="PF07244">
    <property type="entry name" value="POTRA"/>
    <property type="match status" value="1"/>
</dbReference>
<dbReference type="PANTHER" id="PTHR12815">
    <property type="entry name" value="SORTING AND ASSEMBLY MACHINERY SAMM50 PROTEIN FAMILY MEMBER"/>
    <property type="match status" value="1"/>
</dbReference>
<keyword evidence="2" id="KW-1134">Transmembrane beta strand</keyword>
<dbReference type="PANTHER" id="PTHR12815:SF18">
    <property type="entry name" value="SORTING AND ASSEMBLY MACHINERY COMPONENT 50 HOMOLOG"/>
    <property type="match status" value="1"/>
</dbReference>
<dbReference type="Gene3D" id="2.40.160.50">
    <property type="entry name" value="membrane protein fhac: a member of the omp85/tpsb transporter family"/>
    <property type="match status" value="1"/>
</dbReference>
<dbReference type="EMBL" id="AP027079">
    <property type="protein sequence ID" value="BDU68540.1"/>
    <property type="molecule type" value="Genomic_DNA"/>
</dbReference>
<evidence type="ECO:0008006" key="9">
    <source>
        <dbReference type="Google" id="ProtNLM"/>
    </source>
</evidence>
<dbReference type="Gene3D" id="3.10.20.310">
    <property type="entry name" value="membrane protein fhac"/>
    <property type="match status" value="2"/>
</dbReference>
<evidence type="ECO:0000256" key="1">
    <source>
        <dbReference type="ARBA" id="ARBA00004370"/>
    </source>
</evidence>
<reference evidence="8" key="1">
    <citation type="journal article" date="2023" name="Int. J. Syst. Evol. Microbiol.">
        <title>Mesoterricola silvestris gen. nov., sp. nov., Mesoterricola sediminis sp. nov., Geothrix oryzae sp. nov., Geothrix edaphica sp. nov., Geothrix rubra sp. nov., and Geothrix limicola sp. nov., six novel members of Acidobacteriota isolated from soils.</title>
        <authorList>
            <person name="Itoh H."/>
            <person name="Sugisawa Y."/>
            <person name="Mise K."/>
            <person name="Xu Z."/>
            <person name="Kuniyasu M."/>
            <person name="Ushijima N."/>
            <person name="Kawano K."/>
            <person name="Kobayashi E."/>
            <person name="Shiratori Y."/>
            <person name="Masuda Y."/>
            <person name="Senoo K."/>
        </authorList>
    </citation>
    <scope>NUCLEOTIDE SEQUENCE [LARGE SCALE GENOMIC DNA]</scope>
    <source>
        <strain evidence="8">Red222</strain>
    </source>
</reference>
<name>A0ABN6V1W1_9BACT</name>
<evidence type="ECO:0000256" key="3">
    <source>
        <dbReference type="ARBA" id="ARBA00022692"/>
    </source>
</evidence>
<evidence type="ECO:0000313" key="7">
    <source>
        <dbReference type="EMBL" id="BDU68540.1"/>
    </source>
</evidence>
<protein>
    <recommendedName>
        <fullName evidence="9">Outer membrane protein assembly factor</fullName>
    </recommendedName>
</protein>
<keyword evidence="3" id="KW-0812">Transmembrane</keyword>